<reference evidence="1 2" key="1">
    <citation type="journal article" date="2011" name="Science">
        <title>The ecoresponsive genome of Daphnia pulex.</title>
        <authorList>
            <person name="Colbourne J.K."/>
            <person name="Pfrender M.E."/>
            <person name="Gilbert D."/>
            <person name="Thomas W.K."/>
            <person name="Tucker A."/>
            <person name="Oakley T.H."/>
            <person name="Tokishita S."/>
            <person name="Aerts A."/>
            <person name="Arnold G.J."/>
            <person name="Basu M.K."/>
            <person name="Bauer D.J."/>
            <person name="Caceres C.E."/>
            <person name="Carmel L."/>
            <person name="Casola C."/>
            <person name="Choi J.H."/>
            <person name="Detter J.C."/>
            <person name="Dong Q."/>
            <person name="Dusheyko S."/>
            <person name="Eads B.D."/>
            <person name="Frohlich T."/>
            <person name="Geiler-Samerotte K.A."/>
            <person name="Gerlach D."/>
            <person name="Hatcher P."/>
            <person name="Jogdeo S."/>
            <person name="Krijgsveld J."/>
            <person name="Kriventseva E.V."/>
            <person name="Kultz D."/>
            <person name="Laforsch C."/>
            <person name="Lindquist E."/>
            <person name="Lopez J."/>
            <person name="Manak J.R."/>
            <person name="Muller J."/>
            <person name="Pangilinan J."/>
            <person name="Patwardhan R.P."/>
            <person name="Pitluck S."/>
            <person name="Pritham E.J."/>
            <person name="Rechtsteiner A."/>
            <person name="Rho M."/>
            <person name="Rogozin I.B."/>
            <person name="Sakarya O."/>
            <person name="Salamov A."/>
            <person name="Schaack S."/>
            <person name="Shapiro H."/>
            <person name="Shiga Y."/>
            <person name="Skalitzky C."/>
            <person name="Smith Z."/>
            <person name="Souvorov A."/>
            <person name="Sung W."/>
            <person name="Tang Z."/>
            <person name="Tsuchiya D."/>
            <person name="Tu H."/>
            <person name="Vos H."/>
            <person name="Wang M."/>
            <person name="Wolf Y.I."/>
            <person name="Yamagata H."/>
            <person name="Yamada T."/>
            <person name="Ye Y."/>
            <person name="Shaw J.R."/>
            <person name="Andrews J."/>
            <person name="Crease T.J."/>
            <person name="Tang H."/>
            <person name="Lucas S.M."/>
            <person name="Robertson H.M."/>
            <person name="Bork P."/>
            <person name="Koonin E.V."/>
            <person name="Zdobnov E.M."/>
            <person name="Grigoriev I.V."/>
            <person name="Lynch M."/>
            <person name="Boore J.L."/>
        </authorList>
    </citation>
    <scope>NUCLEOTIDE SEQUENCE [LARGE SCALE GENOMIC DNA]</scope>
</reference>
<dbReference type="InParanoid" id="E9HJ19"/>
<dbReference type="AlphaFoldDB" id="E9HJ19"/>
<dbReference type="EMBL" id="GL732659">
    <property type="protein sequence ID" value="EFX68274.1"/>
    <property type="molecule type" value="Genomic_DNA"/>
</dbReference>
<keyword evidence="2" id="KW-1185">Reference proteome</keyword>
<dbReference type="SUPFAM" id="SSF52540">
    <property type="entry name" value="P-loop containing nucleoside triphosphate hydrolases"/>
    <property type="match status" value="1"/>
</dbReference>
<accession>E9HJ19</accession>
<dbReference type="PhylomeDB" id="E9HJ19"/>
<evidence type="ECO:0000313" key="2">
    <source>
        <dbReference type="Proteomes" id="UP000000305"/>
    </source>
</evidence>
<sequence length="98" mass="10546">MISMNSTRVISADGKEDSGVFIEEDNSLPPIKIDEDDVLSIEACLSFYNQKSIDEKCTMASSIIELFGFSILKPQQKEVIDAVLAGKDCLAVMPSGGG</sequence>
<dbReference type="Gene3D" id="3.40.50.300">
    <property type="entry name" value="P-loop containing nucleotide triphosphate hydrolases"/>
    <property type="match status" value="1"/>
</dbReference>
<organism evidence="1 2">
    <name type="scientific">Daphnia pulex</name>
    <name type="common">Water flea</name>
    <dbReference type="NCBI Taxonomy" id="6669"/>
    <lineage>
        <taxon>Eukaryota</taxon>
        <taxon>Metazoa</taxon>
        <taxon>Ecdysozoa</taxon>
        <taxon>Arthropoda</taxon>
        <taxon>Crustacea</taxon>
        <taxon>Branchiopoda</taxon>
        <taxon>Diplostraca</taxon>
        <taxon>Cladocera</taxon>
        <taxon>Anomopoda</taxon>
        <taxon>Daphniidae</taxon>
        <taxon>Daphnia</taxon>
    </lineage>
</organism>
<dbReference type="HOGENOM" id="CLU_2335717_0_0_1"/>
<evidence type="ECO:0000313" key="1">
    <source>
        <dbReference type="EMBL" id="EFX68274.1"/>
    </source>
</evidence>
<evidence type="ECO:0008006" key="3">
    <source>
        <dbReference type="Google" id="ProtNLM"/>
    </source>
</evidence>
<protein>
    <recommendedName>
        <fullName evidence="3">DEAD/DEAH box helicase domain-containing protein</fullName>
    </recommendedName>
</protein>
<name>E9HJ19_DAPPU</name>
<dbReference type="OrthoDB" id="10261556at2759"/>
<dbReference type="InterPro" id="IPR027417">
    <property type="entry name" value="P-loop_NTPase"/>
</dbReference>
<proteinExistence type="predicted"/>
<gene>
    <name evidence="1" type="ORF">DAPPUDRAFT_330261</name>
</gene>
<dbReference type="Proteomes" id="UP000000305">
    <property type="component" value="Unassembled WGS sequence"/>
</dbReference>
<dbReference type="KEGG" id="dpx:DAPPUDRAFT_330261"/>